<gene>
    <name evidence="1" type="ORF">SAMN05661044_02748</name>
</gene>
<dbReference type="Proteomes" id="UP000199421">
    <property type="component" value="Unassembled WGS sequence"/>
</dbReference>
<evidence type="ECO:0000313" key="1">
    <source>
        <dbReference type="EMBL" id="SEL52124.1"/>
    </source>
</evidence>
<dbReference type="EMBL" id="FOAF01000002">
    <property type="protein sequence ID" value="SEL52124.1"/>
    <property type="molecule type" value="Genomic_DNA"/>
</dbReference>
<proteinExistence type="predicted"/>
<dbReference type="InterPro" id="IPR018151">
    <property type="entry name" value="TF_GreA/GreB_CS"/>
</dbReference>
<evidence type="ECO:0008006" key="3">
    <source>
        <dbReference type="Google" id="ProtNLM"/>
    </source>
</evidence>
<name>A0A1H7QWQ0_OLID1</name>
<evidence type="ECO:0000313" key="2">
    <source>
        <dbReference type="Proteomes" id="UP000199421"/>
    </source>
</evidence>
<dbReference type="GO" id="GO:0032784">
    <property type="term" value="P:regulation of DNA-templated transcription elongation"/>
    <property type="evidence" value="ECO:0007669"/>
    <property type="project" value="InterPro"/>
</dbReference>
<keyword evidence="2" id="KW-1185">Reference proteome</keyword>
<dbReference type="STRING" id="407022.SAMN05661044_02748"/>
<dbReference type="RefSeq" id="WP_093325203.1">
    <property type="nucleotide sequence ID" value="NZ_FOAF01000002.1"/>
</dbReference>
<dbReference type="SUPFAM" id="SSF54534">
    <property type="entry name" value="FKBP-like"/>
    <property type="match status" value="1"/>
</dbReference>
<sequence>MADKLDPALQSKKEIRAKKNSFVKLRALKGDLKLYLALSTIKKIPKGYQFVSEYSPLGRSIVNAKEGDIICLSTFRQPYKFLVLQVID</sequence>
<organism evidence="1 2">
    <name type="scientific">Olivibacter domesticus</name>
    <name type="common">Pseudosphingobacterium domesticum</name>
    <dbReference type="NCBI Taxonomy" id="407022"/>
    <lineage>
        <taxon>Bacteria</taxon>
        <taxon>Pseudomonadati</taxon>
        <taxon>Bacteroidota</taxon>
        <taxon>Sphingobacteriia</taxon>
        <taxon>Sphingobacteriales</taxon>
        <taxon>Sphingobacteriaceae</taxon>
        <taxon>Olivibacter</taxon>
    </lineage>
</organism>
<reference evidence="2" key="1">
    <citation type="submission" date="2016-10" db="EMBL/GenBank/DDBJ databases">
        <authorList>
            <person name="Varghese N."/>
            <person name="Submissions S."/>
        </authorList>
    </citation>
    <scope>NUCLEOTIDE SEQUENCE [LARGE SCALE GENOMIC DNA]</scope>
    <source>
        <strain evidence="2">DSM 18733</strain>
    </source>
</reference>
<dbReference type="PROSITE" id="PS00830">
    <property type="entry name" value="GREAB_2"/>
    <property type="match status" value="1"/>
</dbReference>
<dbReference type="AlphaFoldDB" id="A0A1H7QWQ0"/>
<protein>
    <recommendedName>
        <fullName evidence="3">Transcription elongation factor, GreA/GreB, C-term</fullName>
    </recommendedName>
</protein>
<dbReference type="GO" id="GO:0003677">
    <property type="term" value="F:DNA binding"/>
    <property type="evidence" value="ECO:0007669"/>
    <property type="project" value="InterPro"/>
</dbReference>
<accession>A0A1H7QWQ0</accession>